<proteinExistence type="predicted"/>
<feature type="signal peptide" evidence="2">
    <location>
        <begin position="1"/>
        <end position="20"/>
    </location>
</feature>
<keyword evidence="4" id="KW-1185">Reference proteome</keyword>
<organism evidence="3 4">
    <name type="scientific">Polyplosphaeria fusca</name>
    <dbReference type="NCBI Taxonomy" id="682080"/>
    <lineage>
        <taxon>Eukaryota</taxon>
        <taxon>Fungi</taxon>
        <taxon>Dikarya</taxon>
        <taxon>Ascomycota</taxon>
        <taxon>Pezizomycotina</taxon>
        <taxon>Dothideomycetes</taxon>
        <taxon>Pleosporomycetidae</taxon>
        <taxon>Pleosporales</taxon>
        <taxon>Tetraplosphaeriaceae</taxon>
        <taxon>Polyplosphaeria</taxon>
    </lineage>
</organism>
<dbReference type="Proteomes" id="UP000799444">
    <property type="component" value="Unassembled WGS sequence"/>
</dbReference>
<sequence>MKFLNVSLFALTSLFAASSAAPTAQGTSLIHVRSADVKNPVTNIEALNVRTDDTICEKVQATIDEVKKHTLKINSTISSISGSISEEDKTRITTTIKGELTVVIQLINTLVGEVVGLIGDTVGNVEQDKLVSLLLGLILEIACTIKNVLLVLKISIFDLLGSLALSLLSVTLHLLTVLNVLVDGTLKHVFDLLSGVFGLISDVLAGLFPIVSGIAGSLLGKIGGILSCLF</sequence>
<feature type="chain" id="PRO_5040456324" evidence="2">
    <location>
        <begin position="21"/>
        <end position="230"/>
    </location>
</feature>
<accession>A0A9P4QVQ4</accession>
<gene>
    <name evidence="3" type="ORF">EJ04DRAFT_565251</name>
</gene>
<evidence type="ECO:0000313" key="4">
    <source>
        <dbReference type="Proteomes" id="UP000799444"/>
    </source>
</evidence>
<name>A0A9P4QVQ4_9PLEO</name>
<dbReference type="AlphaFoldDB" id="A0A9P4QVQ4"/>
<keyword evidence="1" id="KW-0472">Membrane</keyword>
<keyword evidence="1" id="KW-0812">Transmembrane</keyword>
<protein>
    <submittedName>
        <fullName evidence="3">Uncharacterized protein</fullName>
    </submittedName>
</protein>
<evidence type="ECO:0000256" key="1">
    <source>
        <dbReference type="SAM" id="Phobius"/>
    </source>
</evidence>
<feature type="transmembrane region" description="Helical" evidence="1">
    <location>
        <begin position="194"/>
        <end position="219"/>
    </location>
</feature>
<dbReference type="OrthoDB" id="3786778at2759"/>
<feature type="transmembrane region" description="Helical" evidence="1">
    <location>
        <begin position="159"/>
        <end position="182"/>
    </location>
</feature>
<comment type="caution">
    <text evidence="3">The sequence shown here is derived from an EMBL/GenBank/DDBJ whole genome shotgun (WGS) entry which is preliminary data.</text>
</comment>
<reference evidence="3" key="1">
    <citation type="journal article" date="2020" name="Stud. Mycol.">
        <title>101 Dothideomycetes genomes: a test case for predicting lifestyles and emergence of pathogens.</title>
        <authorList>
            <person name="Haridas S."/>
            <person name="Albert R."/>
            <person name="Binder M."/>
            <person name="Bloem J."/>
            <person name="Labutti K."/>
            <person name="Salamov A."/>
            <person name="Andreopoulos B."/>
            <person name="Baker S."/>
            <person name="Barry K."/>
            <person name="Bills G."/>
            <person name="Bluhm B."/>
            <person name="Cannon C."/>
            <person name="Castanera R."/>
            <person name="Culley D."/>
            <person name="Daum C."/>
            <person name="Ezra D."/>
            <person name="Gonzalez J."/>
            <person name="Henrissat B."/>
            <person name="Kuo A."/>
            <person name="Liang C."/>
            <person name="Lipzen A."/>
            <person name="Lutzoni F."/>
            <person name="Magnuson J."/>
            <person name="Mondo S."/>
            <person name="Nolan M."/>
            <person name="Ohm R."/>
            <person name="Pangilinan J."/>
            <person name="Park H.-J."/>
            <person name="Ramirez L."/>
            <person name="Alfaro M."/>
            <person name="Sun H."/>
            <person name="Tritt A."/>
            <person name="Yoshinaga Y."/>
            <person name="Zwiers L.-H."/>
            <person name="Turgeon B."/>
            <person name="Goodwin S."/>
            <person name="Spatafora J."/>
            <person name="Crous P."/>
            <person name="Grigoriev I."/>
        </authorList>
    </citation>
    <scope>NUCLEOTIDE SEQUENCE</scope>
    <source>
        <strain evidence="3">CBS 125425</strain>
    </source>
</reference>
<dbReference type="EMBL" id="ML996163">
    <property type="protein sequence ID" value="KAF2733340.1"/>
    <property type="molecule type" value="Genomic_DNA"/>
</dbReference>
<feature type="transmembrane region" description="Helical" evidence="1">
    <location>
        <begin position="130"/>
        <end position="152"/>
    </location>
</feature>
<evidence type="ECO:0000313" key="3">
    <source>
        <dbReference type="EMBL" id="KAF2733340.1"/>
    </source>
</evidence>
<evidence type="ECO:0000256" key="2">
    <source>
        <dbReference type="SAM" id="SignalP"/>
    </source>
</evidence>
<keyword evidence="1" id="KW-1133">Transmembrane helix</keyword>
<keyword evidence="2" id="KW-0732">Signal</keyword>